<dbReference type="Pfam" id="PF02720">
    <property type="entry name" value="DUF222"/>
    <property type="match status" value="1"/>
</dbReference>
<proteinExistence type="predicted"/>
<dbReference type="EMBL" id="CP000580">
    <property type="protein sequence ID" value="ABN99261.1"/>
    <property type="molecule type" value="Genomic_DNA"/>
</dbReference>
<dbReference type="AlphaFoldDB" id="A0A5Q5CJB8"/>
<protein>
    <recommendedName>
        <fullName evidence="2">DUF222 domain-containing protein</fullName>
    </recommendedName>
</protein>
<dbReference type="KEGG" id="mjl:Mjls_3484"/>
<dbReference type="InterPro" id="IPR003615">
    <property type="entry name" value="HNH_nuc"/>
</dbReference>
<feature type="domain" description="DUF222" evidence="2">
    <location>
        <begin position="40"/>
        <end position="367"/>
    </location>
</feature>
<evidence type="ECO:0000259" key="2">
    <source>
        <dbReference type="Pfam" id="PF02720"/>
    </source>
</evidence>
<feature type="compositionally biased region" description="Low complexity" evidence="1">
    <location>
        <begin position="453"/>
        <end position="464"/>
    </location>
</feature>
<dbReference type="InterPro" id="IPR003870">
    <property type="entry name" value="DUF222"/>
</dbReference>
<feature type="region of interest" description="Disordered" evidence="1">
    <location>
        <begin position="450"/>
        <end position="552"/>
    </location>
</feature>
<dbReference type="CDD" id="cd00085">
    <property type="entry name" value="HNHc"/>
    <property type="match status" value="1"/>
</dbReference>
<evidence type="ECO:0000256" key="1">
    <source>
        <dbReference type="SAM" id="MobiDB-lite"/>
    </source>
</evidence>
<accession>A0A5Q5CJB8</accession>
<name>A0A5Q5CJB8_MYCSJ</name>
<sequence length="552" mass="59080">MYVRRMLGNELQDAVTALRAAFDAVAACDVDLLDQPNLLAALDDLETLGCQLPTMNHRLLARLQAESTPQQLGAKSWKEVLTVRWRISGSEAHRRLTEASLLAPRQAMTGPSLPPLLPATAAAQSLGCVTGEHVEVIRKAVDKLPAWVDTATREQFEITLVRTAAGVGPKELKEAADLTLFLLDQDGPEPDDTERARKRGVTKYKQRPDGMVDLRATMTPEAWAVWEVLFAKYAAPGMCNPDDPEPCTSGTPSQAQIDNDYRSLAQRQHDAMLAIGRIALMSGDLGQLNGLPVSIIVRTTLQDLESRAGVGTTGGGTVIPIKDVIRMAGHANHYLAVFDRATGSALNLFRTKRIASPAQRIMLIARDGGCTKPGCTIGAYGCQAHHVDADWIDGGNTNVDELGLACGPDNRSVGTNDGWTTRMNDQHEVEWIPPPQLDTGQARINYHHRPERLLTPPGDPDLPGASAEPADTKNIGDTEPNNRAAGEADETRPAKTAAPVAGETRQAPCAEDATTSPADVNETRPVEPGSPIRSADSAGEPGGPAPPQNRAA</sequence>
<evidence type="ECO:0000313" key="3">
    <source>
        <dbReference type="EMBL" id="ABN99261.1"/>
    </source>
</evidence>
<gene>
    <name evidence="3" type="ordered locus">Mjls_3484</name>
</gene>
<organism evidence="3">
    <name type="scientific">Mycobacterium sp. (strain JLS)</name>
    <dbReference type="NCBI Taxonomy" id="164757"/>
    <lineage>
        <taxon>Bacteria</taxon>
        <taxon>Bacillati</taxon>
        <taxon>Actinomycetota</taxon>
        <taxon>Actinomycetes</taxon>
        <taxon>Mycobacteriales</taxon>
        <taxon>Mycobacteriaceae</taxon>
        <taxon>Mycobacterium</taxon>
    </lineage>
</organism>
<reference evidence="3" key="1">
    <citation type="submission" date="2007-02" db="EMBL/GenBank/DDBJ databases">
        <title>Complete sequence of Mycobacterium sp. JLS.</title>
        <authorList>
            <consortium name="US DOE Joint Genome Institute"/>
            <person name="Copeland A."/>
            <person name="Lucas S."/>
            <person name="Lapidus A."/>
            <person name="Barry K."/>
            <person name="Detter J.C."/>
            <person name="Glavina del Rio T."/>
            <person name="Hammon N."/>
            <person name="Israni S."/>
            <person name="Dalin E."/>
            <person name="Tice H."/>
            <person name="Pitluck S."/>
            <person name="Chain P."/>
            <person name="Malfatti S."/>
            <person name="Shin M."/>
            <person name="Vergez L."/>
            <person name="Schmutz J."/>
            <person name="Larimer F."/>
            <person name="Land M."/>
            <person name="Hauser L."/>
            <person name="Kyrpides N."/>
            <person name="Mikhailova N."/>
            <person name="Miller C.D."/>
            <person name="Anderson A.J."/>
            <person name="Sims R.C."/>
            <person name="Richardson P."/>
        </authorList>
    </citation>
    <scope>NUCLEOTIDE SEQUENCE [LARGE SCALE GENOMIC DNA]</scope>
    <source>
        <strain evidence="3">JLS</strain>
    </source>
</reference>
<feature type="compositionally biased region" description="Pro residues" evidence="1">
    <location>
        <begin position="543"/>
        <end position="552"/>
    </location>
</feature>